<organism evidence="12 13">
    <name type="scientific">Candidatus Acidulodesulfobacterium acidiphilum</name>
    <dbReference type="NCBI Taxonomy" id="2597224"/>
    <lineage>
        <taxon>Bacteria</taxon>
        <taxon>Deltaproteobacteria</taxon>
        <taxon>Candidatus Acidulodesulfobacterales</taxon>
        <taxon>Candidatus Acidulodesulfobacterium</taxon>
    </lineage>
</organism>
<dbReference type="Proteomes" id="UP000322454">
    <property type="component" value="Unassembled WGS sequence"/>
</dbReference>
<dbReference type="PANTHER" id="PTHR30053:SF12">
    <property type="entry name" value="ELONGATION FACTOR P (EF-P) FAMILY PROTEIN"/>
    <property type="match status" value="1"/>
</dbReference>
<dbReference type="Pfam" id="PF01132">
    <property type="entry name" value="EFP"/>
    <property type="match status" value="1"/>
</dbReference>
<dbReference type="InterPro" id="IPR015365">
    <property type="entry name" value="Elong-fact-P_C"/>
</dbReference>
<dbReference type="NCBIfam" id="NF001810">
    <property type="entry name" value="PRK00529.1"/>
    <property type="match status" value="1"/>
</dbReference>
<dbReference type="CDD" id="cd04470">
    <property type="entry name" value="S1_EF-P_repeat_1"/>
    <property type="match status" value="1"/>
</dbReference>
<accession>A0A520X6Y6</accession>
<dbReference type="SMART" id="SM00841">
    <property type="entry name" value="Elong-fact-P_C"/>
    <property type="match status" value="1"/>
</dbReference>
<keyword evidence="6 7" id="KW-0648">Protein biosynthesis</keyword>
<dbReference type="SMART" id="SM01185">
    <property type="entry name" value="EFP"/>
    <property type="match status" value="1"/>
</dbReference>
<comment type="similarity">
    <text evidence="3 7 9">Belongs to the elongation factor P family.</text>
</comment>
<dbReference type="NCBIfam" id="TIGR00038">
    <property type="entry name" value="efp"/>
    <property type="match status" value="1"/>
</dbReference>
<dbReference type="InterPro" id="IPR008991">
    <property type="entry name" value="Translation_prot_SH3-like_sf"/>
</dbReference>
<evidence type="ECO:0000256" key="3">
    <source>
        <dbReference type="ARBA" id="ARBA00009479"/>
    </source>
</evidence>
<evidence type="ECO:0000256" key="5">
    <source>
        <dbReference type="ARBA" id="ARBA00022768"/>
    </source>
</evidence>
<sequence length="189" mass="21303">MYSTTDFKKGLKIEMDKEPYEIIDFQHVKPGKGGAFVRTKLKSLISGKVIDRTLRAGEKVETPNIEEKNMQYLYNEGSDFIFMDNETYDQVHIDKEACAESAGFLLENINVKVLYYNGKPINIETPNFIDVKITQTEPGLRGDTVSGATKPATLETGLVISVPLFLNEGDLIKVDTRTRSYIERISAKQ</sequence>
<dbReference type="PANTHER" id="PTHR30053">
    <property type="entry name" value="ELONGATION FACTOR P"/>
    <property type="match status" value="1"/>
</dbReference>
<evidence type="ECO:0000259" key="11">
    <source>
        <dbReference type="SMART" id="SM01185"/>
    </source>
</evidence>
<dbReference type="Gene3D" id="2.40.50.140">
    <property type="entry name" value="Nucleic acid-binding proteins"/>
    <property type="match status" value="2"/>
</dbReference>
<evidence type="ECO:0000259" key="10">
    <source>
        <dbReference type="SMART" id="SM00841"/>
    </source>
</evidence>
<feature type="domain" description="Translation elongation factor P/YeiP central" evidence="11">
    <location>
        <begin position="67"/>
        <end position="121"/>
    </location>
</feature>
<dbReference type="GO" id="GO:0003746">
    <property type="term" value="F:translation elongation factor activity"/>
    <property type="evidence" value="ECO:0007669"/>
    <property type="project" value="UniProtKB-UniRule"/>
</dbReference>
<evidence type="ECO:0000313" key="13">
    <source>
        <dbReference type="Proteomes" id="UP000322454"/>
    </source>
</evidence>
<dbReference type="Pfam" id="PF08207">
    <property type="entry name" value="EFP_N"/>
    <property type="match status" value="1"/>
</dbReference>
<dbReference type="InterPro" id="IPR013185">
    <property type="entry name" value="Transl_elong_KOW-like"/>
</dbReference>
<name>A0A520X6Y6_9DELT</name>
<comment type="pathway">
    <text evidence="2 7">Protein biosynthesis; polypeptide chain elongation.</text>
</comment>
<dbReference type="EMBL" id="SHMQ01000048">
    <property type="protein sequence ID" value="RZV36953.1"/>
    <property type="molecule type" value="Genomic_DNA"/>
</dbReference>
<evidence type="ECO:0000256" key="2">
    <source>
        <dbReference type="ARBA" id="ARBA00004815"/>
    </source>
</evidence>
<feature type="domain" description="Elongation factor P C-terminal" evidence="10">
    <location>
        <begin position="129"/>
        <end position="184"/>
    </location>
</feature>
<dbReference type="CDD" id="cd05794">
    <property type="entry name" value="S1_EF-P_repeat_2"/>
    <property type="match status" value="1"/>
</dbReference>
<dbReference type="Pfam" id="PF09285">
    <property type="entry name" value="Elong-fact-P_C"/>
    <property type="match status" value="1"/>
</dbReference>
<dbReference type="GO" id="GO:0005829">
    <property type="term" value="C:cytosol"/>
    <property type="evidence" value="ECO:0007669"/>
    <property type="project" value="UniProtKB-ARBA"/>
</dbReference>
<comment type="function">
    <text evidence="7">Involved in peptide bond synthesis. Stimulates efficient translation and peptide-bond synthesis on native or reconstituted 70S ribosomes in vitro. Probably functions indirectly by altering the affinity of the ribosome for aminoacyl-tRNA, thus increasing their reactivity as acceptors for peptidyl transferase.</text>
</comment>
<reference evidence="12 13" key="1">
    <citation type="submission" date="2019-01" db="EMBL/GenBank/DDBJ databases">
        <title>Insights into ecological role of a new deltaproteobacterial order Candidatus Sinidesulfobacterales (Sva0485) by metagenomics and metatranscriptomics.</title>
        <authorList>
            <person name="Tan S."/>
            <person name="Liu J."/>
            <person name="Fang Y."/>
            <person name="Hedlund B."/>
            <person name="Lian Z.-H."/>
            <person name="Huang L.-Y."/>
            <person name="Li J.-T."/>
            <person name="Huang L.-N."/>
            <person name="Li W.-J."/>
            <person name="Jiang H.-C."/>
            <person name="Dong H.-L."/>
            <person name="Shu W.-S."/>
        </authorList>
    </citation>
    <scope>NUCLEOTIDE SEQUENCE [LARGE SCALE GENOMIC DNA]</scope>
    <source>
        <strain evidence="12">AP4</strain>
    </source>
</reference>
<dbReference type="InterPro" id="IPR014722">
    <property type="entry name" value="Rib_uL2_dom2"/>
</dbReference>
<evidence type="ECO:0000256" key="4">
    <source>
        <dbReference type="ARBA" id="ARBA00022490"/>
    </source>
</evidence>
<dbReference type="InterPro" id="IPR012340">
    <property type="entry name" value="NA-bd_OB-fold"/>
</dbReference>
<comment type="caution">
    <text evidence="12">The sequence shown here is derived from an EMBL/GenBank/DDBJ whole genome shotgun (WGS) entry which is preliminary data.</text>
</comment>
<gene>
    <name evidence="7 12" type="primary">efp</name>
    <name evidence="12" type="ORF">EVJ48_09725</name>
</gene>
<dbReference type="InterPro" id="IPR020599">
    <property type="entry name" value="Transl_elong_fac_P/YeiP"/>
</dbReference>
<keyword evidence="4 7" id="KW-0963">Cytoplasm</keyword>
<evidence type="ECO:0000256" key="6">
    <source>
        <dbReference type="ARBA" id="ARBA00022917"/>
    </source>
</evidence>
<evidence type="ECO:0000256" key="1">
    <source>
        <dbReference type="ARBA" id="ARBA00004496"/>
    </source>
</evidence>
<dbReference type="PROSITE" id="PS01275">
    <property type="entry name" value="EFP"/>
    <property type="match status" value="1"/>
</dbReference>
<dbReference type="FunFam" id="2.40.50.140:FF:000009">
    <property type="entry name" value="Elongation factor P"/>
    <property type="match status" value="1"/>
</dbReference>
<evidence type="ECO:0000256" key="9">
    <source>
        <dbReference type="RuleBase" id="RU004389"/>
    </source>
</evidence>
<dbReference type="FunFam" id="2.40.50.140:FF:000004">
    <property type="entry name" value="Elongation factor P"/>
    <property type="match status" value="1"/>
</dbReference>
<evidence type="ECO:0000256" key="7">
    <source>
        <dbReference type="HAMAP-Rule" id="MF_00141"/>
    </source>
</evidence>
<comment type="subcellular location">
    <subcellularLocation>
        <location evidence="1 7">Cytoplasm</location>
    </subcellularLocation>
</comment>
<protein>
    <recommendedName>
        <fullName evidence="7 8">Elongation factor P</fullName>
        <shortName evidence="7">EF-P</shortName>
    </recommendedName>
</protein>
<dbReference type="PIRSF" id="PIRSF005901">
    <property type="entry name" value="EF-P"/>
    <property type="match status" value="1"/>
</dbReference>
<proteinExistence type="inferred from homology"/>
<dbReference type="FunFam" id="2.30.30.30:FF:000003">
    <property type="entry name" value="Elongation factor P"/>
    <property type="match status" value="1"/>
</dbReference>
<dbReference type="InterPro" id="IPR001059">
    <property type="entry name" value="Transl_elong_P/YeiP_cen"/>
</dbReference>
<dbReference type="AlphaFoldDB" id="A0A520X6Y6"/>
<dbReference type="Gene3D" id="2.30.30.30">
    <property type="match status" value="1"/>
</dbReference>
<dbReference type="UniPathway" id="UPA00345"/>
<evidence type="ECO:0000313" key="12">
    <source>
        <dbReference type="EMBL" id="RZV36953.1"/>
    </source>
</evidence>
<dbReference type="InterPro" id="IPR011768">
    <property type="entry name" value="Transl_elongation_fac_P"/>
</dbReference>
<dbReference type="InterPro" id="IPR013852">
    <property type="entry name" value="Transl_elong_P/YeiP_CS"/>
</dbReference>
<dbReference type="SUPFAM" id="SSF50104">
    <property type="entry name" value="Translation proteins SH3-like domain"/>
    <property type="match status" value="1"/>
</dbReference>
<dbReference type="HAMAP" id="MF_00141">
    <property type="entry name" value="EF_P"/>
    <property type="match status" value="1"/>
</dbReference>
<evidence type="ECO:0000256" key="8">
    <source>
        <dbReference type="NCBIfam" id="TIGR00038"/>
    </source>
</evidence>
<keyword evidence="5 7" id="KW-0251">Elongation factor</keyword>
<dbReference type="GO" id="GO:0043043">
    <property type="term" value="P:peptide biosynthetic process"/>
    <property type="evidence" value="ECO:0007669"/>
    <property type="project" value="InterPro"/>
</dbReference>
<dbReference type="SUPFAM" id="SSF50249">
    <property type="entry name" value="Nucleic acid-binding proteins"/>
    <property type="match status" value="2"/>
</dbReference>